<feature type="region of interest" description="Disordered" evidence="5">
    <location>
        <begin position="28"/>
        <end position="48"/>
    </location>
</feature>
<evidence type="ECO:0000256" key="3">
    <source>
        <dbReference type="ARBA" id="ARBA00023128"/>
    </source>
</evidence>
<keyword evidence="3" id="KW-0496">Mitochondrion</keyword>
<proteinExistence type="inferred from homology"/>
<dbReference type="SMART" id="SM00584">
    <property type="entry name" value="TLDc"/>
    <property type="match status" value="1"/>
</dbReference>
<evidence type="ECO:0000256" key="5">
    <source>
        <dbReference type="SAM" id="MobiDB-lite"/>
    </source>
</evidence>
<dbReference type="Pfam" id="PF07534">
    <property type="entry name" value="TLD"/>
    <property type="match status" value="1"/>
</dbReference>
<evidence type="ECO:0000256" key="4">
    <source>
        <dbReference type="ARBA" id="ARBA00040604"/>
    </source>
</evidence>
<dbReference type="PROSITE" id="PS51886">
    <property type="entry name" value="TLDC"/>
    <property type="match status" value="1"/>
</dbReference>
<feature type="domain" description="TLDc" evidence="6">
    <location>
        <begin position="85"/>
        <end position="256"/>
    </location>
</feature>
<evidence type="ECO:0000313" key="7">
    <source>
        <dbReference type="EMBL" id="CAE0447980.1"/>
    </source>
</evidence>
<sequence>MNPLKKRLDRMQRRLFSTLTGAPMIDVTAPARSDGTRPRGHRKQPRRRTHKIIKYNNNRKSRKQVRVKANSHIEPRMVNDSRHSSILSQRQLTKLWKKLPYRKRVSFWYMLYDSNRDGLSFLTLYNAVNAEVEAIMIMRTVEGDIFGFFSTEPWGLKTNSYYGTGESFLFSFSDSMKVKDKCDVYTWTGKNNCFMRCSDEYLAVGGGRKKGLGCAFYLDSDFHGSSRPCETFGNKSLVSSKGSSFVVRDIEVFGFRPCNRSR</sequence>
<dbReference type="PANTHER" id="PTHR23354">
    <property type="entry name" value="NUCLEOLAR PROTEIN 7/ESTROGEN RECEPTOR COACTIVATOR-RELATED"/>
    <property type="match status" value="1"/>
</dbReference>
<dbReference type="PANTHER" id="PTHR23354:SF62">
    <property type="entry name" value="MUSTARD, ISOFORM V"/>
    <property type="match status" value="1"/>
</dbReference>
<protein>
    <recommendedName>
        <fullName evidence="4">Oxidation resistance protein 1</fullName>
    </recommendedName>
</protein>
<feature type="compositionally biased region" description="Basic residues" evidence="5">
    <location>
        <begin position="38"/>
        <end position="48"/>
    </location>
</feature>
<dbReference type="GO" id="GO:0005739">
    <property type="term" value="C:mitochondrion"/>
    <property type="evidence" value="ECO:0007669"/>
    <property type="project" value="UniProtKB-SubCell"/>
</dbReference>
<dbReference type="AlphaFoldDB" id="A0A7S3PRC9"/>
<dbReference type="InterPro" id="IPR006571">
    <property type="entry name" value="TLDc_dom"/>
</dbReference>
<evidence type="ECO:0000256" key="2">
    <source>
        <dbReference type="ARBA" id="ARBA00009540"/>
    </source>
</evidence>
<accession>A0A7S3PRC9</accession>
<gene>
    <name evidence="7" type="ORF">ASTO00021_LOCUS17944</name>
</gene>
<comment type="subcellular location">
    <subcellularLocation>
        <location evidence="1">Mitochondrion</location>
    </subcellularLocation>
</comment>
<evidence type="ECO:0000256" key="1">
    <source>
        <dbReference type="ARBA" id="ARBA00004173"/>
    </source>
</evidence>
<organism evidence="7">
    <name type="scientific">Aplanochytrium stocchinoi</name>
    <dbReference type="NCBI Taxonomy" id="215587"/>
    <lineage>
        <taxon>Eukaryota</taxon>
        <taxon>Sar</taxon>
        <taxon>Stramenopiles</taxon>
        <taxon>Bigyra</taxon>
        <taxon>Labyrinthulomycetes</taxon>
        <taxon>Thraustochytrida</taxon>
        <taxon>Thraustochytriidae</taxon>
        <taxon>Aplanochytrium</taxon>
    </lineage>
</organism>
<reference evidence="7" key="1">
    <citation type="submission" date="2021-01" db="EMBL/GenBank/DDBJ databases">
        <authorList>
            <person name="Corre E."/>
            <person name="Pelletier E."/>
            <person name="Niang G."/>
            <person name="Scheremetjew M."/>
            <person name="Finn R."/>
            <person name="Kale V."/>
            <person name="Holt S."/>
            <person name="Cochrane G."/>
            <person name="Meng A."/>
            <person name="Brown T."/>
            <person name="Cohen L."/>
        </authorList>
    </citation>
    <scope>NUCLEOTIDE SEQUENCE</scope>
    <source>
        <strain evidence="7">GSBS06</strain>
    </source>
</reference>
<evidence type="ECO:0000259" key="6">
    <source>
        <dbReference type="PROSITE" id="PS51886"/>
    </source>
</evidence>
<dbReference type="EMBL" id="HBIN01023303">
    <property type="protein sequence ID" value="CAE0447980.1"/>
    <property type="molecule type" value="Transcribed_RNA"/>
</dbReference>
<name>A0A7S3PRC9_9STRA</name>
<comment type="similarity">
    <text evidence="2">Belongs to the OXR1 family.</text>
</comment>